<name>A0A7V3PUQ4_UNCW3</name>
<keyword evidence="1" id="KW-0472">Membrane</keyword>
<dbReference type="EMBL" id="DTMZ01000172">
    <property type="protein sequence ID" value="HGD13777.1"/>
    <property type="molecule type" value="Genomic_DNA"/>
</dbReference>
<organism evidence="2">
    <name type="scientific">candidate division WOR-3 bacterium</name>
    <dbReference type="NCBI Taxonomy" id="2052148"/>
    <lineage>
        <taxon>Bacteria</taxon>
        <taxon>Bacteria division WOR-3</taxon>
    </lineage>
</organism>
<proteinExistence type="predicted"/>
<dbReference type="AlphaFoldDB" id="A0A7V3PUQ4"/>
<keyword evidence="1" id="KW-1133">Transmembrane helix</keyword>
<feature type="transmembrane region" description="Helical" evidence="1">
    <location>
        <begin position="44"/>
        <end position="62"/>
    </location>
</feature>
<evidence type="ECO:0000313" key="2">
    <source>
        <dbReference type="EMBL" id="HGD13777.1"/>
    </source>
</evidence>
<protein>
    <submittedName>
        <fullName evidence="2">Uncharacterized protein</fullName>
    </submittedName>
</protein>
<reference evidence="2" key="1">
    <citation type="journal article" date="2020" name="mSystems">
        <title>Genome- and Community-Level Interaction Insights into Carbon Utilization and Element Cycling Functions of Hydrothermarchaeota in Hydrothermal Sediment.</title>
        <authorList>
            <person name="Zhou Z."/>
            <person name="Liu Y."/>
            <person name="Xu W."/>
            <person name="Pan J."/>
            <person name="Luo Z.H."/>
            <person name="Li M."/>
        </authorList>
    </citation>
    <scope>NUCLEOTIDE SEQUENCE [LARGE SCALE GENOMIC DNA]</scope>
    <source>
        <strain evidence="2">SpSt-914</strain>
    </source>
</reference>
<sequence length="75" mass="7957">MGKPKHLYHFLPGVLRFFGLWAGLSGGYLTMGSTCPCCGRPGCPVGLGIAALFGALGPFLITKGKNFIACLRRKN</sequence>
<accession>A0A7V3PUQ4</accession>
<feature type="transmembrane region" description="Helical" evidence="1">
    <location>
        <begin position="7"/>
        <end position="24"/>
    </location>
</feature>
<gene>
    <name evidence="2" type="ORF">ENX16_06865</name>
</gene>
<evidence type="ECO:0000256" key="1">
    <source>
        <dbReference type="SAM" id="Phobius"/>
    </source>
</evidence>
<keyword evidence="1" id="KW-0812">Transmembrane</keyword>
<comment type="caution">
    <text evidence="2">The sequence shown here is derived from an EMBL/GenBank/DDBJ whole genome shotgun (WGS) entry which is preliminary data.</text>
</comment>